<evidence type="ECO:0000256" key="10">
    <source>
        <dbReference type="ARBA" id="ARBA00049285"/>
    </source>
</evidence>
<dbReference type="InterPro" id="IPR006274">
    <property type="entry name" value="CarbamoylP_synth_ssu"/>
</dbReference>
<feature type="active site" description="Nucleophile" evidence="11">
    <location>
        <position position="257"/>
    </location>
</feature>
<feature type="binding site" evidence="11">
    <location>
        <position position="301"/>
    </location>
    <ligand>
        <name>L-glutamine</name>
        <dbReference type="ChEBI" id="CHEBI:58359"/>
    </ligand>
</feature>
<dbReference type="Pfam" id="PF00988">
    <property type="entry name" value="CPSase_sm_chain"/>
    <property type="match status" value="1"/>
</dbReference>
<keyword evidence="4 11" id="KW-0436">Ligase</keyword>
<comment type="catalytic activity">
    <reaction evidence="9 11">
        <text>hydrogencarbonate + L-glutamine + 2 ATP + H2O = carbamoyl phosphate + L-glutamate + 2 ADP + phosphate + 2 H(+)</text>
        <dbReference type="Rhea" id="RHEA:18633"/>
        <dbReference type="ChEBI" id="CHEBI:15377"/>
        <dbReference type="ChEBI" id="CHEBI:15378"/>
        <dbReference type="ChEBI" id="CHEBI:17544"/>
        <dbReference type="ChEBI" id="CHEBI:29985"/>
        <dbReference type="ChEBI" id="CHEBI:30616"/>
        <dbReference type="ChEBI" id="CHEBI:43474"/>
        <dbReference type="ChEBI" id="CHEBI:58228"/>
        <dbReference type="ChEBI" id="CHEBI:58359"/>
        <dbReference type="ChEBI" id="CHEBI:456216"/>
        <dbReference type="EC" id="6.3.5.5"/>
    </reaction>
</comment>
<evidence type="ECO:0000256" key="9">
    <source>
        <dbReference type="ARBA" id="ARBA00048816"/>
    </source>
</evidence>
<dbReference type="OrthoDB" id="9804328at2"/>
<dbReference type="GO" id="GO:0005524">
    <property type="term" value="F:ATP binding"/>
    <property type="evidence" value="ECO:0007669"/>
    <property type="project" value="UniProtKB-UniRule"/>
</dbReference>
<dbReference type="PRINTS" id="PR00099">
    <property type="entry name" value="CPSGATASE"/>
</dbReference>
<keyword evidence="8 11" id="KW-0665">Pyrimidine biosynthesis</keyword>
<dbReference type="Pfam" id="PF00117">
    <property type="entry name" value="GATase"/>
    <property type="match status" value="1"/>
</dbReference>
<dbReference type="FunFam" id="3.50.30.20:FF:000001">
    <property type="entry name" value="Carbamoyl-phosphate synthase small chain"/>
    <property type="match status" value="1"/>
</dbReference>
<dbReference type="HAMAP" id="MF_01209">
    <property type="entry name" value="CPSase_S_chain"/>
    <property type="match status" value="1"/>
</dbReference>
<feature type="active site" evidence="11">
    <location>
        <position position="343"/>
    </location>
</feature>
<feature type="binding site" evidence="11">
    <location>
        <position position="299"/>
    </location>
    <ligand>
        <name>L-glutamine</name>
        <dbReference type="ChEBI" id="CHEBI:58359"/>
    </ligand>
</feature>
<dbReference type="EMBL" id="AP019791">
    <property type="protein sequence ID" value="BBL78936.1"/>
    <property type="molecule type" value="Genomic_DNA"/>
</dbReference>
<dbReference type="InterPro" id="IPR029062">
    <property type="entry name" value="Class_I_gatase-like"/>
</dbReference>
<feature type="binding site" evidence="11">
    <location>
        <position position="50"/>
    </location>
    <ligand>
        <name>L-glutamine</name>
        <dbReference type="ChEBI" id="CHEBI:58359"/>
    </ligand>
</feature>
<evidence type="ECO:0000256" key="8">
    <source>
        <dbReference type="ARBA" id="ARBA00022975"/>
    </source>
</evidence>
<evidence type="ECO:0000259" key="12">
    <source>
        <dbReference type="SMART" id="SM01097"/>
    </source>
</evidence>
<comment type="pathway">
    <text evidence="1 11">Pyrimidine metabolism; UMP biosynthesis via de novo pathway; (S)-dihydroorotate from bicarbonate: step 1/3.</text>
</comment>
<dbReference type="EC" id="6.3.5.5" evidence="11"/>
<evidence type="ECO:0000256" key="4">
    <source>
        <dbReference type="ARBA" id="ARBA00022598"/>
    </source>
</evidence>
<evidence type="ECO:0000256" key="2">
    <source>
        <dbReference type="ARBA" id="ARBA00005077"/>
    </source>
</evidence>
<evidence type="ECO:0000256" key="5">
    <source>
        <dbReference type="ARBA" id="ARBA00022741"/>
    </source>
</evidence>
<feature type="region of interest" description="CPSase" evidence="11">
    <location>
        <begin position="1"/>
        <end position="180"/>
    </location>
</feature>
<evidence type="ECO:0000256" key="3">
    <source>
        <dbReference type="ARBA" id="ARBA00007800"/>
    </source>
</evidence>
<evidence type="ECO:0000256" key="1">
    <source>
        <dbReference type="ARBA" id="ARBA00004812"/>
    </source>
</evidence>
<comment type="function">
    <text evidence="11">Small subunit of the glutamine-dependent carbamoyl phosphate synthetase (CPSase). CPSase catalyzes the formation of carbamoyl phosphate from the ammonia moiety of glutamine, carbonate, and phosphate donated by ATP, constituting the first step of 2 biosynthetic pathways, one leading to arginine and/or urea and the other to pyrimidine nucleotides. The small subunit (glutamine amidotransferase) binds and cleaves glutamine to supply the large subunit with the substrate ammonia.</text>
</comment>
<dbReference type="AlphaFoldDB" id="A0A510HG52"/>
<evidence type="ECO:0000256" key="6">
    <source>
        <dbReference type="ARBA" id="ARBA00022840"/>
    </source>
</evidence>
<dbReference type="Gene3D" id="3.50.30.20">
    <property type="entry name" value="Carbamoyl-phosphate synthase small subunit, N-terminal domain"/>
    <property type="match status" value="1"/>
</dbReference>
<feature type="binding site" evidence="11">
    <location>
        <position position="230"/>
    </location>
    <ligand>
        <name>L-glutamine</name>
        <dbReference type="ChEBI" id="CHEBI:58359"/>
    </ligand>
</feature>
<evidence type="ECO:0000313" key="13">
    <source>
        <dbReference type="EMBL" id="BBL78936.1"/>
    </source>
</evidence>
<dbReference type="InterPro" id="IPR035686">
    <property type="entry name" value="CPSase_GATase1"/>
</dbReference>
<dbReference type="UniPathway" id="UPA00068">
    <property type="reaction ID" value="UER00171"/>
</dbReference>
<comment type="subunit">
    <text evidence="11">Composed of two chains; the small (or glutamine) chain promotes the hydrolysis of glutamine to ammonia, which is used by the large (or ammonia) chain to synthesize carbamoyl phosphate. Tetramer of heterodimers (alpha,beta)4.</text>
</comment>
<comment type="similarity">
    <text evidence="3 11">Belongs to the CarA family.</text>
</comment>
<dbReference type="InterPro" id="IPR002474">
    <property type="entry name" value="CarbamoylP_synth_ssu_N"/>
</dbReference>
<evidence type="ECO:0000256" key="7">
    <source>
        <dbReference type="ARBA" id="ARBA00022962"/>
    </source>
</evidence>
<dbReference type="GO" id="GO:0006541">
    <property type="term" value="P:glutamine metabolic process"/>
    <property type="evidence" value="ECO:0007669"/>
    <property type="project" value="InterPro"/>
</dbReference>
<dbReference type="PANTHER" id="PTHR43418">
    <property type="entry name" value="MULTIFUNCTIONAL TRYPTOPHAN BIOSYNTHESIS PROTEIN-RELATED"/>
    <property type="match status" value="1"/>
</dbReference>
<sequence>MEYGRSRALLVLEDGALFEGWTFAGEGEAVGEVVFTTSMVGYQETITDPSYRGQIVVFTYPLIGNYGVIPGDDESRRVQPAAVVVREYTPYHSNWASERSLAALLSEAGVPGIEGVDTRALTRHIRDKGAMRGVVSTSERDVSLLRERARAHPPMVGLDLASGSSELSEPTLLPALGEERCRVVALDYGVKQSIYRELRRRGASVLALPGGEGLEEALEEGADGLFISNGPGDPAALDRAVEGLRPVLGEVPAFGICLGHQLLGLALGCETYKMPFGHHGANHPVRNLDTGRIEITSQNHGFALREESLPEGVRLTHRNLYDGTVEGIEHRGLRAWSVQYHPESSPGPRDSGYLFDWFVERISEKHGGRV</sequence>
<keyword evidence="5 11" id="KW-0547">Nucleotide-binding</keyword>
<evidence type="ECO:0000256" key="11">
    <source>
        <dbReference type="HAMAP-Rule" id="MF_01209"/>
    </source>
</evidence>
<reference evidence="13" key="1">
    <citation type="journal article" date="2019" name="Microbiol. Resour. Announc.">
        <title>Complete Genome Sequence of Rubrobacter xylanophilus Strain AA3-22, Isolated from Arima Onsen in Japan.</title>
        <authorList>
            <person name="Tomariguchi N."/>
            <person name="Miyazaki K."/>
        </authorList>
    </citation>
    <scope>NUCLEOTIDE SEQUENCE [LARGE SCALE GENOMIC DNA]</scope>
    <source>
        <strain evidence="13">AA3-22</strain>
    </source>
</reference>
<dbReference type="PANTHER" id="PTHR43418:SF7">
    <property type="entry name" value="CARBAMOYL-PHOSPHATE SYNTHASE SMALL CHAIN"/>
    <property type="match status" value="1"/>
</dbReference>
<comment type="catalytic activity">
    <reaction evidence="10 11">
        <text>L-glutamine + H2O = L-glutamate + NH4(+)</text>
        <dbReference type="Rhea" id="RHEA:15889"/>
        <dbReference type="ChEBI" id="CHEBI:15377"/>
        <dbReference type="ChEBI" id="CHEBI:28938"/>
        <dbReference type="ChEBI" id="CHEBI:29985"/>
        <dbReference type="ChEBI" id="CHEBI:58359"/>
    </reaction>
</comment>
<gene>
    <name evidence="11 13" type="primary">carA</name>
    <name evidence="13" type="ORF">RxyAA322_07900</name>
</gene>
<dbReference type="GO" id="GO:0004359">
    <property type="term" value="F:glutaminase activity"/>
    <property type="evidence" value="ECO:0007669"/>
    <property type="project" value="RHEA"/>
</dbReference>
<dbReference type="CDD" id="cd01744">
    <property type="entry name" value="GATase1_CPSase"/>
    <property type="match status" value="1"/>
</dbReference>
<dbReference type="PROSITE" id="PS51273">
    <property type="entry name" value="GATASE_TYPE_1"/>
    <property type="match status" value="1"/>
</dbReference>
<dbReference type="GO" id="GO:0044205">
    <property type="term" value="P:'de novo' UMP biosynthetic process"/>
    <property type="evidence" value="ECO:0007669"/>
    <property type="project" value="UniProtKB-UniRule"/>
</dbReference>
<dbReference type="SUPFAM" id="SSF52021">
    <property type="entry name" value="Carbamoyl phosphate synthetase, small subunit N-terminal domain"/>
    <property type="match status" value="1"/>
</dbReference>
<dbReference type="GO" id="GO:0006207">
    <property type="term" value="P:'de novo' pyrimidine nucleobase biosynthetic process"/>
    <property type="evidence" value="ECO:0007669"/>
    <property type="project" value="InterPro"/>
</dbReference>
<keyword evidence="7 11" id="KW-0315">Glutamine amidotransferase</keyword>
<protein>
    <recommendedName>
        <fullName evidence="11">Carbamoyl phosphate synthase small chain</fullName>
        <ecNumber evidence="11">6.3.5.5</ecNumber>
    </recommendedName>
    <alternativeName>
        <fullName evidence="11">Carbamoyl phosphate synthetase glutamine chain</fullName>
    </alternativeName>
</protein>
<keyword evidence="6 11" id="KW-0067">ATP-binding</keyword>
<keyword evidence="11" id="KW-0055">Arginine biosynthesis</keyword>
<evidence type="ECO:0000313" key="14">
    <source>
        <dbReference type="Proteomes" id="UP000318065"/>
    </source>
</evidence>
<keyword evidence="14" id="KW-1185">Reference proteome</keyword>
<dbReference type="InterPro" id="IPR036480">
    <property type="entry name" value="CarbP_synth_ssu_N_sf"/>
</dbReference>
<name>A0A510HG52_9ACTN</name>
<feature type="binding site" evidence="11">
    <location>
        <position position="232"/>
    </location>
    <ligand>
        <name>L-glutamine</name>
        <dbReference type="ChEBI" id="CHEBI:58359"/>
    </ligand>
</feature>
<dbReference type="SMART" id="SM01097">
    <property type="entry name" value="CPSase_sm_chain"/>
    <property type="match status" value="1"/>
</dbReference>
<accession>A0A510HG52</accession>
<feature type="binding site" evidence="11">
    <location>
        <position position="261"/>
    </location>
    <ligand>
        <name>L-glutamine</name>
        <dbReference type="ChEBI" id="CHEBI:58359"/>
    </ligand>
</feature>
<feature type="binding site" evidence="11">
    <location>
        <position position="302"/>
    </location>
    <ligand>
        <name>L-glutamine</name>
        <dbReference type="ChEBI" id="CHEBI:58359"/>
    </ligand>
</feature>
<dbReference type="PRINTS" id="PR00096">
    <property type="entry name" value="GATASE"/>
</dbReference>
<dbReference type="SUPFAM" id="SSF52317">
    <property type="entry name" value="Class I glutamine amidotransferase-like"/>
    <property type="match status" value="1"/>
</dbReference>
<dbReference type="Proteomes" id="UP000318065">
    <property type="component" value="Chromosome"/>
</dbReference>
<dbReference type="UniPathway" id="UPA00070">
    <property type="reaction ID" value="UER00115"/>
</dbReference>
<keyword evidence="11" id="KW-0028">Amino-acid biosynthesis</keyword>
<dbReference type="InterPro" id="IPR017926">
    <property type="entry name" value="GATASE"/>
</dbReference>
<dbReference type="PRINTS" id="PR00097">
    <property type="entry name" value="ANTSNTHASEII"/>
</dbReference>
<dbReference type="NCBIfam" id="NF009475">
    <property type="entry name" value="PRK12838.1"/>
    <property type="match status" value="1"/>
</dbReference>
<dbReference type="NCBIfam" id="TIGR01368">
    <property type="entry name" value="CPSaseIIsmall"/>
    <property type="match status" value="1"/>
</dbReference>
<proteinExistence type="inferred from homology"/>
<dbReference type="GO" id="GO:0006526">
    <property type="term" value="P:L-arginine biosynthetic process"/>
    <property type="evidence" value="ECO:0007669"/>
    <property type="project" value="UniProtKB-UniRule"/>
</dbReference>
<dbReference type="InterPro" id="IPR050472">
    <property type="entry name" value="Anth_synth/Amidotransfase"/>
</dbReference>
<organism evidence="13 14">
    <name type="scientific">Rubrobacter xylanophilus</name>
    <dbReference type="NCBI Taxonomy" id="49319"/>
    <lineage>
        <taxon>Bacteria</taxon>
        <taxon>Bacillati</taxon>
        <taxon>Actinomycetota</taxon>
        <taxon>Rubrobacteria</taxon>
        <taxon>Rubrobacterales</taxon>
        <taxon>Rubrobacteraceae</taxon>
        <taxon>Rubrobacter</taxon>
    </lineage>
</organism>
<feature type="binding site" evidence="11">
    <location>
        <position position="258"/>
    </location>
    <ligand>
        <name>L-glutamine</name>
        <dbReference type="ChEBI" id="CHEBI:58359"/>
    </ligand>
</feature>
<feature type="domain" description="Carbamoyl-phosphate synthase small subunit N-terminal" evidence="12">
    <location>
        <begin position="6"/>
        <end position="136"/>
    </location>
</feature>
<dbReference type="RefSeq" id="WP_143527025.1">
    <property type="nucleotide sequence ID" value="NZ_AP019791.1"/>
</dbReference>
<comment type="pathway">
    <text evidence="2 11">Amino-acid biosynthesis; L-arginine biosynthesis; carbamoyl phosphate from bicarbonate: step 1/1.</text>
</comment>
<dbReference type="Gene3D" id="3.40.50.880">
    <property type="match status" value="1"/>
</dbReference>
<dbReference type="GO" id="GO:0004088">
    <property type="term" value="F:carbamoyl-phosphate synthase (glutamine-hydrolyzing) activity"/>
    <property type="evidence" value="ECO:0007669"/>
    <property type="project" value="UniProtKB-UniRule"/>
</dbReference>
<feature type="active site" evidence="11">
    <location>
        <position position="341"/>
    </location>
</feature>